<evidence type="ECO:0000313" key="3">
    <source>
        <dbReference type="Proteomes" id="UP001428817"/>
    </source>
</evidence>
<reference evidence="3" key="1">
    <citation type="journal article" date="2019" name="Int. J. Syst. Evol. Microbiol.">
        <title>The Global Catalogue of Microorganisms (GCM) 10K type strain sequencing project: providing services to taxonomists for standard genome sequencing and annotation.</title>
        <authorList>
            <consortium name="The Broad Institute Genomics Platform"/>
            <consortium name="The Broad Institute Genome Sequencing Center for Infectious Disease"/>
            <person name="Wu L."/>
            <person name="Ma J."/>
        </authorList>
    </citation>
    <scope>NUCLEOTIDE SEQUENCE [LARGE SCALE GENOMIC DNA]</scope>
    <source>
        <strain evidence="3">JCM 18303</strain>
    </source>
</reference>
<organism evidence="2 3">
    <name type="scientific">Pseudonocardia eucalypti</name>
    <dbReference type="NCBI Taxonomy" id="648755"/>
    <lineage>
        <taxon>Bacteria</taxon>
        <taxon>Bacillati</taxon>
        <taxon>Actinomycetota</taxon>
        <taxon>Actinomycetes</taxon>
        <taxon>Pseudonocardiales</taxon>
        <taxon>Pseudonocardiaceae</taxon>
        <taxon>Pseudonocardia</taxon>
    </lineage>
</organism>
<dbReference type="RefSeq" id="WP_185058318.1">
    <property type="nucleotide sequence ID" value="NZ_BAABJP010000069.1"/>
</dbReference>
<keyword evidence="3" id="KW-1185">Reference proteome</keyword>
<sequence length="145" mass="15744">MDWRPDRHPAIGPMPGISPQPPPQPLTHDPTPAAPRPAPGAPGYQVTPELLAQRAKQLREDAIAPDDRDMPLLTTCPDKSIFGCPKLAEAAAAYHARRKEAFARMYADQVALAGHLEANATHYRTREDYLAEVFTTPPAPPPALA</sequence>
<gene>
    <name evidence="2" type="ORF">GCM10023321_85560</name>
</gene>
<dbReference type="EMBL" id="BAABJP010000069">
    <property type="protein sequence ID" value="GAA5176649.1"/>
    <property type="molecule type" value="Genomic_DNA"/>
</dbReference>
<evidence type="ECO:0000256" key="1">
    <source>
        <dbReference type="SAM" id="MobiDB-lite"/>
    </source>
</evidence>
<comment type="caution">
    <text evidence="2">The sequence shown here is derived from an EMBL/GenBank/DDBJ whole genome shotgun (WGS) entry which is preliminary data.</text>
</comment>
<protein>
    <submittedName>
        <fullName evidence="2">Uncharacterized protein</fullName>
    </submittedName>
</protein>
<evidence type="ECO:0000313" key="2">
    <source>
        <dbReference type="EMBL" id="GAA5176649.1"/>
    </source>
</evidence>
<feature type="compositionally biased region" description="Pro residues" evidence="1">
    <location>
        <begin position="16"/>
        <end position="25"/>
    </location>
</feature>
<dbReference type="Proteomes" id="UP001428817">
    <property type="component" value="Unassembled WGS sequence"/>
</dbReference>
<name>A0ABP9RG76_9PSEU</name>
<accession>A0ABP9RG76</accession>
<feature type="region of interest" description="Disordered" evidence="1">
    <location>
        <begin position="1"/>
        <end position="47"/>
    </location>
</feature>
<proteinExistence type="predicted"/>